<dbReference type="AlphaFoldDB" id="A0A6M3LW94"/>
<dbReference type="EMBL" id="MT143661">
    <property type="protein sequence ID" value="QJA99660.1"/>
    <property type="molecule type" value="Genomic_DNA"/>
</dbReference>
<proteinExistence type="predicted"/>
<gene>
    <name evidence="1" type="ORF">MM171A00924_0015</name>
</gene>
<accession>A0A6M3LW94</accession>
<reference evidence="1" key="1">
    <citation type="submission" date="2020-03" db="EMBL/GenBank/DDBJ databases">
        <title>The deep terrestrial virosphere.</title>
        <authorList>
            <person name="Holmfeldt K."/>
            <person name="Nilsson E."/>
            <person name="Simone D."/>
            <person name="Lopez-Fernandez M."/>
            <person name="Wu X."/>
            <person name="de Brujin I."/>
            <person name="Lundin D."/>
            <person name="Andersson A."/>
            <person name="Bertilsson S."/>
            <person name="Dopson M."/>
        </authorList>
    </citation>
    <scope>NUCLEOTIDE SEQUENCE</scope>
    <source>
        <strain evidence="1">MM171A00924</strain>
    </source>
</reference>
<protein>
    <submittedName>
        <fullName evidence="1">Uncharacterized protein</fullName>
    </submittedName>
</protein>
<organism evidence="1">
    <name type="scientific">viral metagenome</name>
    <dbReference type="NCBI Taxonomy" id="1070528"/>
    <lineage>
        <taxon>unclassified sequences</taxon>
        <taxon>metagenomes</taxon>
        <taxon>organismal metagenomes</taxon>
    </lineage>
</organism>
<evidence type="ECO:0000313" key="1">
    <source>
        <dbReference type="EMBL" id="QJA99660.1"/>
    </source>
</evidence>
<name>A0A6M3LW94_9ZZZZ</name>
<sequence>MGNQLDGNLPELLISLANDIEEKMSARLLKPKGLRRSSEDGAIAKMLFVKYAYLLYGYMESPFEISEHSLGRLLGVNHSSINQYKKALEGKVKTYKKARVVDLYLYSKYMKFMERIKMELVRKRDNLQKQIDKL</sequence>